<evidence type="ECO:0000259" key="13">
    <source>
        <dbReference type="PROSITE" id="PS51918"/>
    </source>
</evidence>
<keyword evidence="10" id="KW-0411">Iron-sulfur</keyword>
<dbReference type="GO" id="GO:0043365">
    <property type="term" value="F:[formate-C-acetyltransferase]-activating enzyme activity"/>
    <property type="evidence" value="ECO:0007669"/>
    <property type="project" value="InterPro"/>
</dbReference>
<comment type="catalytic activity">
    <reaction evidence="11">
        <text>glycyl-[protein] + reduced [flavodoxin] + S-adenosyl-L-methionine = glycin-2-yl radical-[protein] + semiquinone [flavodoxin] + 5'-deoxyadenosine + L-methionine + H(+)</text>
        <dbReference type="Rhea" id="RHEA:61976"/>
        <dbReference type="Rhea" id="RHEA-COMP:10622"/>
        <dbReference type="Rhea" id="RHEA-COMP:14480"/>
        <dbReference type="Rhea" id="RHEA-COMP:15993"/>
        <dbReference type="Rhea" id="RHEA-COMP:15994"/>
        <dbReference type="ChEBI" id="CHEBI:15378"/>
        <dbReference type="ChEBI" id="CHEBI:17319"/>
        <dbReference type="ChEBI" id="CHEBI:29947"/>
        <dbReference type="ChEBI" id="CHEBI:32722"/>
        <dbReference type="ChEBI" id="CHEBI:57618"/>
        <dbReference type="ChEBI" id="CHEBI:57844"/>
        <dbReference type="ChEBI" id="CHEBI:59789"/>
        <dbReference type="ChEBI" id="CHEBI:140311"/>
    </reaction>
</comment>
<evidence type="ECO:0000256" key="7">
    <source>
        <dbReference type="ARBA" id="ARBA00022723"/>
    </source>
</evidence>
<protein>
    <recommendedName>
        <fullName evidence="4 12">Anaerobic ribonucleoside-triphosphate reductase-activating protein</fullName>
        <ecNumber evidence="12">1.97.1.-</ecNumber>
    </recommendedName>
</protein>
<evidence type="ECO:0000256" key="11">
    <source>
        <dbReference type="ARBA" id="ARBA00047365"/>
    </source>
</evidence>
<feature type="domain" description="Radical SAM core" evidence="13">
    <location>
        <begin position="27"/>
        <end position="190"/>
    </location>
</feature>
<proteinExistence type="inferred from homology"/>
<dbReference type="GO" id="GO:0046872">
    <property type="term" value="F:metal ion binding"/>
    <property type="evidence" value="ECO:0007669"/>
    <property type="project" value="UniProtKB-KW"/>
</dbReference>
<dbReference type="EMBL" id="ACJM01000006">
    <property type="protein sequence ID" value="EEG77608.1"/>
    <property type="molecule type" value="Genomic_DNA"/>
</dbReference>
<keyword evidence="6" id="KW-0949">S-adenosyl-L-methionine</keyword>
<evidence type="ECO:0000256" key="9">
    <source>
        <dbReference type="ARBA" id="ARBA00023004"/>
    </source>
</evidence>
<evidence type="ECO:0000313" key="14">
    <source>
        <dbReference type="EMBL" id="EEG77608.1"/>
    </source>
</evidence>
<dbReference type="PROSITE" id="PS01087">
    <property type="entry name" value="RADICAL_ACTIVATING"/>
    <property type="match status" value="1"/>
</dbReference>
<evidence type="ECO:0000313" key="15">
    <source>
        <dbReference type="Proteomes" id="UP000006443"/>
    </source>
</evidence>
<comment type="cofactor">
    <cofactor evidence="1">
        <name>[4Fe-4S] cluster</name>
        <dbReference type="ChEBI" id="CHEBI:49883"/>
    </cofactor>
</comment>
<evidence type="ECO:0000256" key="10">
    <source>
        <dbReference type="ARBA" id="ARBA00023014"/>
    </source>
</evidence>
<dbReference type="PIRSF" id="PIRSF000368">
    <property type="entry name" value="NrdG"/>
    <property type="match status" value="1"/>
</dbReference>
<dbReference type="InterPro" id="IPR001989">
    <property type="entry name" value="Radical_activat_CS"/>
</dbReference>
<dbReference type="SFLD" id="SFLDG01066">
    <property type="entry name" value="organic_radical-activating_enz"/>
    <property type="match status" value="1"/>
</dbReference>
<dbReference type="InterPro" id="IPR012837">
    <property type="entry name" value="NrdG"/>
</dbReference>
<dbReference type="Proteomes" id="UP000006443">
    <property type="component" value="Unassembled WGS sequence"/>
</dbReference>
<dbReference type="GO" id="GO:0051539">
    <property type="term" value="F:4 iron, 4 sulfur cluster binding"/>
    <property type="evidence" value="ECO:0007669"/>
    <property type="project" value="UniProtKB-KW"/>
</dbReference>
<evidence type="ECO:0000256" key="4">
    <source>
        <dbReference type="ARBA" id="ARBA00014281"/>
    </source>
</evidence>
<comment type="caution">
    <text evidence="14">The sequence shown here is derived from an EMBL/GenBank/DDBJ whole genome shotgun (WGS) entry which is preliminary data.</text>
</comment>
<dbReference type="OrthoDB" id="9782387at2"/>
<evidence type="ECO:0000256" key="6">
    <source>
        <dbReference type="ARBA" id="ARBA00022691"/>
    </source>
</evidence>
<keyword evidence="15" id="KW-1185">Reference proteome</keyword>
<dbReference type="SFLD" id="SFLDS00029">
    <property type="entry name" value="Radical_SAM"/>
    <property type="match status" value="1"/>
</dbReference>
<dbReference type="InterPro" id="IPR058240">
    <property type="entry name" value="rSAM_sf"/>
</dbReference>
<dbReference type="PANTHER" id="PTHR30352">
    <property type="entry name" value="PYRUVATE FORMATE-LYASE-ACTIVATING ENZYME"/>
    <property type="match status" value="1"/>
</dbReference>
<dbReference type="Gene3D" id="3.20.20.70">
    <property type="entry name" value="Aldolase class I"/>
    <property type="match status" value="1"/>
</dbReference>
<dbReference type="PROSITE" id="PS51918">
    <property type="entry name" value="RADICAL_SAM"/>
    <property type="match status" value="1"/>
</dbReference>
<evidence type="ECO:0000256" key="3">
    <source>
        <dbReference type="ARBA" id="ARBA00009777"/>
    </source>
</evidence>
<dbReference type="NCBIfam" id="TIGR02491">
    <property type="entry name" value="NrdG"/>
    <property type="match status" value="1"/>
</dbReference>
<evidence type="ECO:0000256" key="2">
    <source>
        <dbReference type="ARBA" id="ARBA00003852"/>
    </source>
</evidence>
<dbReference type="AlphaFoldDB" id="C0GFR9"/>
<keyword evidence="5" id="KW-0004">4Fe-4S</keyword>
<dbReference type="GO" id="GO:0004748">
    <property type="term" value="F:ribonucleoside-diphosphate reductase activity, thioredoxin disulfide as acceptor"/>
    <property type="evidence" value="ECO:0007669"/>
    <property type="project" value="TreeGrafter"/>
</dbReference>
<dbReference type="RefSeq" id="WP_008515999.1">
    <property type="nucleotide sequence ID" value="NZ_ACJM01000006.1"/>
</dbReference>
<gene>
    <name evidence="14" type="ORF">DealDRAFT_1328</name>
</gene>
<evidence type="ECO:0000256" key="8">
    <source>
        <dbReference type="ARBA" id="ARBA00023002"/>
    </source>
</evidence>
<dbReference type="InterPro" id="IPR007197">
    <property type="entry name" value="rSAM"/>
</dbReference>
<dbReference type="SFLD" id="SFLDF00299">
    <property type="entry name" value="anaerobic_ribonucleoside-triph"/>
    <property type="match status" value="1"/>
</dbReference>
<dbReference type="CDD" id="cd01335">
    <property type="entry name" value="Radical_SAM"/>
    <property type="match status" value="1"/>
</dbReference>
<dbReference type="PANTHER" id="PTHR30352:SF2">
    <property type="entry name" value="ANAEROBIC RIBONUCLEOSIDE-TRIPHOSPHATE REDUCTASE-ACTIVATING PROTEIN"/>
    <property type="match status" value="1"/>
</dbReference>
<keyword evidence="8 12" id="KW-0560">Oxidoreductase</keyword>
<dbReference type="Pfam" id="PF13353">
    <property type="entry name" value="Fer4_12"/>
    <property type="match status" value="1"/>
</dbReference>
<reference evidence="14 15" key="1">
    <citation type="submission" date="2009-02" db="EMBL/GenBank/DDBJ databases">
        <title>Sequencing of the draft genome and assembly of Dethiobacter alkaliphilus AHT 1.</title>
        <authorList>
            <consortium name="US DOE Joint Genome Institute (JGI-PGF)"/>
            <person name="Lucas S."/>
            <person name="Copeland A."/>
            <person name="Lapidus A."/>
            <person name="Glavina del Rio T."/>
            <person name="Dalin E."/>
            <person name="Tice H."/>
            <person name="Bruce D."/>
            <person name="Goodwin L."/>
            <person name="Pitluck S."/>
            <person name="Larimer F."/>
            <person name="Land M.L."/>
            <person name="Hauser L."/>
            <person name="Muyzer G."/>
        </authorList>
    </citation>
    <scope>NUCLEOTIDE SEQUENCE [LARGE SCALE GENOMIC DNA]</scope>
    <source>
        <strain evidence="14 15">AHT 1</strain>
    </source>
</reference>
<dbReference type="SFLD" id="SFLDG01063">
    <property type="entry name" value="activating_enzymes__group_1"/>
    <property type="match status" value="1"/>
</dbReference>
<name>C0GFR9_DETAL</name>
<keyword evidence="9" id="KW-0408">Iron</keyword>
<dbReference type="SUPFAM" id="SSF102114">
    <property type="entry name" value="Radical SAM enzymes"/>
    <property type="match status" value="1"/>
</dbReference>
<sequence length="190" mass="20503">MQHGEYNDSGGDGVKLKLAGVQNNSVVDGPGLRTVIFTQGCPHHCPGCHNPQTLDPAGGRWEDVSDLMADICADTGVRGVTFSGGEPFAQARALAQLAAGLKTRKMHIMVYSGYTFEELQRKAISDSAVAALLSLTDLLIDGPFILAQRDLSLLYRGSHNQRIIDVQATLEEGRVILSPLHFRGQEQAYA</sequence>
<evidence type="ECO:0000256" key="12">
    <source>
        <dbReference type="PIRNR" id="PIRNR000368"/>
    </source>
</evidence>
<dbReference type="InterPro" id="IPR013785">
    <property type="entry name" value="Aldolase_TIM"/>
</dbReference>
<dbReference type="InterPro" id="IPR034457">
    <property type="entry name" value="Organic_radical-activating"/>
</dbReference>
<dbReference type="STRING" id="555088.DealDRAFT_1328"/>
<evidence type="ECO:0000256" key="1">
    <source>
        <dbReference type="ARBA" id="ARBA00001966"/>
    </source>
</evidence>
<dbReference type="EC" id="1.97.1.-" evidence="12"/>
<comment type="similarity">
    <text evidence="3 12">Belongs to the organic radical-activating enzymes family.</text>
</comment>
<accession>C0GFR9</accession>
<dbReference type="eggNOG" id="COG0602">
    <property type="taxonomic scope" value="Bacteria"/>
</dbReference>
<keyword evidence="7" id="KW-0479">Metal-binding</keyword>
<evidence type="ECO:0000256" key="5">
    <source>
        <dbReference type="ARBA" id="ARBA00022485"/>
    </source>
</evidence>
<organism evidence="14 15">
    <name type="scientific">Dethiobacter alkaliphilus AHT 1</name>
    <dbReference type="NCBI Taxonomy" id="555088"/>
    <lineage>
        <taxon>Bacteria</taxon>
        <taxon>Bacillati</taxon>
        <taxon>Bacillota</taxon>
        <taxon>Dethiobacteria</taxon>
        <taxon>Dethiobacterales</taxon>
        <taxon>Dethiobacteraceae</taxon>
        <taxon>Dethiobacter</taxon>
    </lineage>
</organism>
<comment type="function">
    <text evidence="2 12">Activation of anaerobic ribonucleoside-triphosphate reductase under anaerobic conditions by generation of an organic free radical, using S-adenosylmethionine and reduced flavodoxin as cosubstrates to produce 5'-deoxy-adenosine.</text>
</comment>